<gene>
    <name evidence="2" type="ORF">LJ739_13260</name>
</gene>
<keyword evidence="1" id="KW-1133">Transmembrane helix</keyword>
<feature type="transmembrane region" description="Helical" evidence="1">
    <location>
        <begin position="226"/>
        <end position="248"/>
    </location>
</feature>
<reference evidence="2 3" key="1">
    <citation type="submission" date="2021-10" db="EMBL/GenBank/DDBJ databases">
        <title>Draft genome of Aestuariibacter halophilus JC2043.</title>
        <authorList>
            <person name="Emsley S.A."/>
            <person name="Pfannmuller K.M."/>
            <person name="Ushijima B."/>
            <person name="Saw J.H."/>
            <person name="Videau P."/>
        </authorList>
    </citation>
    <scope>NUCLEOTIDE SEQUENCE [LARGE SCALE GENOMIC DNA]</scope>
    <source>
        <strain evidence="2 3">JC2043</strain>
    </source>
</reference>
<keyword evidence="1" id="KW-0472">Membrane</keyword>
<sequence length="256" mass="29106">MAVMVAMLVWLCVAFPPIMLLIIPMMALFIHPMVKLYKRAMDPSPFLLVDQQGVHCREWPIQTIPWSEVTAVNIKHVKNNTFLGLNVKQPDRYKLPQTRLSRLNSRFERWSGFGDIHVSLNHLTVDAHTLSSNAQRYHQLSTHTSGNVTTKQHDNEEIRAAQAYFAALPQQHQATRKERSKGFLASLRNTSEMAFCGGLSIGVGVFVLDVTNLYTLKIMDNPILGMLFFAFCPVFLNILTTVAGYPLYRWLTTTEQ</sequence>
<evidence type="ECO:0000256" key="1">
    <source>
        <dbReference type="SAM" id="Phobius"/>
    </source>
</evidence>
<dbReference type="Proteomes" id="UP001520878">
    <property type="component" value="Unassembled WGS sequence"/>
</dbReference>
<organism evidence="2 3">
    <name type="scientific">Fluctibacter halophilus</name>
    <dbReference type="NCBI Taxonomy" id="226011"/>
    <lineage>
        <taxon>Bacteria</taxon>
        <taxon>Pseudomonadati</taxon>
        <taxon>Pseudomonadota</taxon>
        <taxon>Gammaproteobacteria</taxon>
        <taxon>Alteromonadales</taxon>
        <taxon>Alteromonadaceae</taxon>
        <taxon>Fluctibacter</taxon>
    </lineage>
</organism>
<evidence type="ECO:0000313" key="3">
    <source>
        <dbReference type="Proteomes" id="UP001520878"/>
    </source>
</evidence>
<dbReference type="NCBIfam" id="NF041635">
    <property type="entry name" value="STM3941_fam"/>
    <property type="match status" value="1"/>
</dbReference>
<comment type="caution">
    <text evidence="2">The sequence shown here is derived from an EMBL/GenBank/DDBJ whole genome shotgun (WGS) entry which is preliminary data.</text>
</comment>
<dbReference type="EMBL" id="JAJEWP010000003">
    <property type="protein sequence ID" value="MCC2617216.1"/>
    <property type="molecule type" value="Genomic_DNA"/>
</dbReference>
<name>A0ABS8GAK9_9ALTE</name>
<dbReference type="InterPro" id="IPR048136">
    <property type="entry name" value="STM3941-like"/>
</dbReference>
<protein>
    <submittedName>
        <fullName evidence="2">Uncharacterized protein</fullName>
    </submittedName>
</protein>
<feature type="transmembrane region" description="Helical" evidence="1">
    <location>
        <begin position="6"/>
        <end position="30"/>
    </location>
</feature>
<keyword evidence="1" id="KW-0812">Transmembrane</keyword>
<evidence type="ECO:0000313" key="2">
    <source>
        <dbReference type="EMBL" id="MCC2617216.1"/>
    </source>
</evidence>
<feature type="transmembrane region" description="Helical" evidence="1">
    <location>
        <begin position="193"/>
        <end position="214"/>
    </location>
</feature>
<accession>A0ABS8GAK9</accession>
<proteinExistence type="predicted"/>
<keyword evidence="3" id="KW-1185">Reference proteome</keyword>